<evidence type="ECO:0000313" key="2">
    <source>
        <dbReference type="Proteomes" id="UP000194218"/>
    </source>
</evidence>
<proteinExistence type="predicted"/>
<keyword evidence="2" id="KW-1185">Reference proteome</keyword>
<dbReference type="EMBL" id="CP021121">
    <property type="protein sequence ID" value="ARQ68386.1"/>
    <property type="molecule type" value="Genomic_DNA"/>
</dbReference>
<dbReference type="RefSeq" id="WP_086157895.1">
    <property type="nucleotide sequence ID" value="NZ_CP021121.1"/>
</dbReference>
<dbReference type="OrthoDB" id="3846417at2"/>
<dbReference type="KEGG" id="smao:CAG99_05565"/>
<dbReference type="Proteomes" id="UP000194218">
    <property type="component" value="Chromosome"/>
</dbReference>
<gene>
    <name evidence="1" type="ORF">CAG99_05565</name>
</gene>
<protein>
    <submittedName>
        <fullName evidence="1">Uncharacterized protein</fullName>
    </submittedName>
</protein>
<accession>A0A1W7CUK0</accession>
<name>A0A1W7CUK0_9ACTN</name>
<sequence>MERGALTFEELLHLPLGPLDEAAAEWDTQVRRLGDMKNAADGMRRHTQRANWAGENANVTVPFVRDQAEQFDAAQTQARTFRDLCRDGHRILKYHKDELVELVEVTARELGVHVRASGEVTADLDGLDGDTRRERQDAVTAVSERIRRVLNRAADADAEIARALRSAMGTDPDRFSPVRYETVNEAELAHRDVATVVDLLRRTDLDAGGMTYAAYLLDQYKDDPVFAERLALELGPEGVAEFWAATAANRPLGAEREEWETAAAALQTGLGATLGTATLSETAAMERWERDLVALGDQRIGDATGPYGFQVTSALMRSGEWDSDLLLDYGENLLAFEQGTGRDPSNVWHMVDGTMLNFPSEHDAGLDPVVGFLQALGQSPDAATAFFAAPDDFDPTAAISRKNEEDEERSLREHREMLNDNLFYLASEREWWSREPGAPSDGPVDASLSEALLAAGTGYQAGADPQHAMAQTSTSAESAAVMEQVMHLYGTLDPTLLQQSPELGRNLGIMAGMYIPDINYWASTDSEVQRGLYPDTYESPRGEWLGNGRESTIRFLTTLGQNAEAHEAMTKAQQLYTLDNLDRFPPVDEDSTTKGIDSLRTAATVRGILDFGRVDAIITEYGEESAAAQQRMSQMAGWAKSGTGSFISAGIGAGAGLAAASLSGPAVVIVPVAAGVGGGFLAEYFNQGYDEMFQAEGTSRQEVNDSTSDYHIAGSREVAALRDAYLGSVEEGDVEASDQYMMAEGMEDVYQYGTGLGESHGN</sequence>
<reference evidence="1 2" key="1">
    <citation type="submission" date="2017-05" db="EMBL/GenBank/DDBJ databases">
        <title>Complete genome sequence of Streptomyces sp. SCSIO 03032 revealed the diverse biosynthetic pathways for its bioactive secondary metabolites.</title>
        <authorList>
            <person name="Ma L."/>
            <person name="Zhu Y."/>
            <person name="Zhang W."/>
            <person name="Zhang G."/>
            <person name="Tian X."/>
            <person name="Zhang S."/>
            <person name="Zhang C."/>
        </authorList>
    </citation>
    <scope>NUCLEOTIDE SEQUENCE [LARGE SCALE GENOMIC DNA]</scope>
    <source>
        <strain evidence="1 2">SCSIO 03032</strain>
    </source>
</reference>
<organism evidence="1 2">
    <name type="scientific">Streptomyces marincola</name>
    <dbReference type="NCBI Taxonomy" id="2878388"/>
    <lineage>
        <taxon>Bacteria</taxon>
        <taxon>Bacillati</taxon>
        <taxon>Actinomycetota</taxon>
        <taxon>Actinomycetes</taxon>
        <taxon>Kitasatosporales</taxon>
        <taxon>Streptomycetaceae</taxon>
        <taxon>Streptomyces</taxon>
    </lineage>
</organism>
<evidence type="ECO:0000313" key="1">
    <source>
        <dbReference type="EMBL" id="ARQ68386.1"/>
    </source>
</evidence>
<dbReference type="AlphaFoldDB" id="A0A1W7CUK0"/>